<dbReference type="Gene3D" id="3.30.70.100">
    <property type="match status" value="1"/>
</dbReference>
<evidence type="ECO:0000313" key="2">
    <source>
        <dbReference type="EMBL" id="RGD75362.1"/>
    </source>
</evidence>
<dbReference type="SUPFAM" id="SSF54909">
    <property type="entry name" value="Dimeric alpha+beta barrel"/>
    <property type="match status" value="1"/>
</dbReference>
<dbReference type="GeneID" id="98000358"/>
<comment type="caution">
    <text evidence="2">The sequence shown here is derived from an EMBL/GenBank/DDBJ whole genome shotgun (WGS) entry which is preliminary data.</text>
</comment>
<dbReference type="RefSeq" id="WP_007050027.1">
    <property type="nucleotide sequence ID" value="NZ_CABKNJ010000001.1"/>
</dbReference>
<dbReference type="EMBL" id="QUSM01000002">
    <property type="protein sequence ID" value="RGD75362.1"/>
    <property type="molecule type" value="Genomic_DNA"/>
</dbReference>
<dbReference type="InterPro" id="IPR013097">
    <property type="entry name" value="Dabb"/>
</dbReference>
<dbReference type="Proteomes" id="UP000261212">
    <property type="component" value="Unassembled WGS sequence"/>
</dbReference>
<accession>A0A3E3E1D4</accession>
<dbReference type="InterPro" id="IPR011008">
    <property type="entry name" value="Dimeric_a/b-barrel"/>
</dbReference>
<reference evidence="2 3" key="1">
    <citation type="submission" date="2018-08" db="EMBL/GenBank/DDBJ databases">
        <title>A genome reference for cultivated species of the human gut microbiota.</title>
        <authorList>
            <person name="Zou Y."/>
            <person name="Xue W."/>
            <person name="Luo G."/>
        </authorList>
    </citation>
    <scope>NUCLEOTIDE SEQUENCE [LARGE SCALE GENOMIC DNA]</scope>
    <source>
        <strain evidence="2 3">AM25-6</strain>
    </source>
</reference>
<feature type="domain" description="Stress-response A/B barrel" evidence="1">
    <location>
        <begin position="2"/>
        <end position="94"/>
    </location>
</feature>
<organism evidence="2 3">
    <name type="scientific">Anaerofustis stercorihominis</name>
    <dbReference type="NCBI Taxonomy" id="214853"/>
    <lineage>
        <taxon>Bacteria</taxon>
        <taxon>Bacillati</taxon>
        <taxon>Bacillota</taxon>
        <taxon>Clostridia</taxon>
        <taxon>Eubacteriales</taxon>
        <taxon>Eubacteriaceae</taxon>
        <taxon>Anaerofustis</taxon>
    </lineage>
</organism>
<dbReference type="SMART" id="SM00886">
    <property type="entry name" value="Dabb"/>
    <property type="match status" value="1"/>
</dbReference>
<name>A0A3E3E1D4_9FIRM</name>
<dbReference type="Pfam" id="PF07876">
    <property type="entry name" value="Dabb"/>
    <property type="match status" value="1"/>
</dbReference>
<dbReference type="PANTHER" id="PTHR37832">
    <property type="entry name" value="BLL2683 PROTEIN"/>
    <property type="match status" value="1"/>
</dbReference>
<dbReference type="PANTHER" id="PTHR37832:SF1">
    <property type="entry name" value="STRESS-RESPONSE A_B BARREL DOMAIN-CONTAINING PROTEIN"/>
    <property type="match status" value="1"/>
</dbReference>
<evidence type="ECO:0000313" key="3">
    <source>
        <dbReference type="Proteomes" id="UP000261212"/>
    </source>
</evidence>
<gene>
    <name evidence="2" type="ORF">DW687_03280</name>
</gene>
<proteinExistence type="predicted"/>
<protein>
    <submittedName>
        <fullName evidence="2">Dabb family protein</fullName>
    </submittedName>
</protein>
<sequence>MIKHIVCFKLKDSSEKSCKMAKETLMSMKGHVDMIKDINVGIDFLHSDRSYDIILEVVLDNEEALEAYQHDPYHVDVVKTYMHKVRETSIAVDYVID</sequence>
<evidence type="ECO:0000259" key="1">
    <source>
        <dbReference type="PROSITE" id="PS51502"/>
    </source>
</evidence>
<dbReference type="PROSITE" id="PS51502">
    <property type="entry name" value="S_R_A_B_BARREL"/>
    <property type="match status" value="1"/>
</dbReference>
<dbReference type="AlphaFoldDB" id="A0A3E3E1D4"/>